<dbReference type="EMBL" id="LAZR01024002">
    <property type="protein sequence ID" value="KKL76580.1"/>
    <property type="molecule type" value="Genomic_DNA"/>
</dbReference>
<accession>A0A0F9H4L4</accession>
<dbReference type="AlphaFoldDB" id="A0A0F9H4L4"/>
<proteinExistence type="predicted"/>
<protein>
    <submittedName>
        <fullName evidence="1">Uncharacterized protein</fullName>
    </submittedName>
</protein>
<name>A0A0F9H4L4_9ZZZZ</name>
<reference evidence="1" key="1">
    <citation type="journal article" date="2015" name="Nature">
        <title>Complex archaea that bridge the gap between prokaryotes and eukaryotes.</title>
        <authorList>
            <person name="Spang A."/>
            <person name="Saw J.H."/>
            <person name="Jorgensen S.L."/>
            <person name="Zaremba-Niedzwiedzka K."/>
            <person name="Martijn J."/>
            <person name="Lind A.E."/>
            <person name="van Eijk R."/>
            <person name="Schleper C."/>
            <person name="Guy L."/>
            <person name="Ettema T.J."/>
        </authorList>
    </citation>
    <scope>NUCLEOTIDE SEQUENCE</scope>
</reference>
<evidence type="ECO:0000313" key="1">
    <source>
        <dbReference type="EMBL" id="KKL76580.1"/>
    </source>
</evidence>
<sequence length="76" mass="8788">MNFLKELHEAEGIEIEDTWLRLEGEIKTLRAYIPDLPKSAEDIKSHRTQGKHLLGAYITLDKILKLKQKLESMGEL</sequence>
<organism evidence="1">
    <name type="scientific">marine sediment metagenome</name>
    <dbReference type="NCBI Taxonomy" id="412755"/>
    <lineage>
        <taxon>unclassified sequences</taxon>
        <taxon>metagenomes</taxon>
        <taxon>ecological metagenomes</taxon>
    </lineage>
</organism>
<gene>
    <name evidence="1" type="ORF">LCGC14_2043450</name>
</gene>
<comment type="caution">
    <text evidence="1">The sequence shown here is derived from an EMBL/GenBank/DDBJ whole genome shotgun (WGS) entry which is preliminary data.</text>
</comment>